<keyword evidence="3" id="KW-1185">Reference proteome</keyword>
<reference evidence="2" key="1">
    <citation type="journal article" date="2023" name="Plant J.">
        <title>Genome sequences and population genomics provide insights into the demographic history, inbreeding, and mutation load of two 'living fossil' tree species of Dipteronia.</title>
        <authorList>
            <person name="Feng Y."/>
            <person name="Comes H.P."/>
            <person name="Chen J."/>
            <person name="Zhu S."/>
            <person name="Lu R."/>
            <person name="Zhang X."/>
            <person name="Li P."/>
            <person name="Qiu J."/>
            <person name="Olsen K.M."/>
            <person name="Qiu Y."/>
        </authorList>
    </citation>
    <scope>NUCLEOTIDE SEQUENCE</scope>
    <source>
        <strain evidence="2">KIB01</strain>
    </source>
</reference>
<name>A0AAD9TYI7_9ROSI</name>
<accession>A0AAD9TYI7</accession>
<evidence type="ECO:0000313" key="2">
    <source>
        <dbReference type="EMBL" id="KAK2644044.1"/>
    </source>
</evidence>
<dbReference type="PANTHER" id="PTHR19446">
    <property type="entry name" value="REVERSE TRANSCRIPTASES"/>
    <property type="match status" value="1"/>
</dbReference>
<dbReference type="EMBL" id="JANJYI010000006">
    <property type="protein sequence ID" value="KAK2644044.1"/>
    <property type="molecule type" value="Genomic_DNA"/>
</dbReference>
<evidence type="ECO:0000313" key="3">
    <source>
        <dbReference type="Proteomes" id="UP001280121"/>
    </source>
</evidence>
<comment type="caution">
    <text evidence="2">The sequence shown here is derived from an EMBL/GenBank/DDBJ whole genome shotgun (WGS) entry which is preliminary data.</text>
</comment>
<sequence length="175" mass="19411">MNSVIGPTQMAFMKGRQLVDNFIIAEEVIHSWKKGDRGGILVKLDFEKAYDCVDHSFLLKLLANMGCGQKWIDWISLCISGSKEDLTLLLLDISNKCVDKDHIRAGRAVNCSIWIPSMDSDLFFNVDGLARGSPGEANIRGVLRDATGKVFLLFFSYLGVTDSNPTEVHSILRAC</sequence>
<dbReference type="InterPro" id="IPR000477">
    <property type="entry name" value="RT_dom"/>
</dbReference>
<organism evidence="2 3">
    <name type="scientific">Dipteronia dyeriana</name>
    <dbReference type="NCBI Taxonomy" id="168575"/>
    <lineage>
        <taxon>Eukaryota</taxon>
        <taxon>Viridiplantae</taxon>
        <taxon>Streptophyta</taxon>
        <taxon>Embryophyta</taxon>
        <taxon>Tracheophyta</taxon>
        <taxon>Spermatophyta</taxon>
        <taxon>Magnoliopsida</taxon>
        <taxon>eudicotyledons</taxon>
        <taxon>Gunneridae</taxon>
        <taxon>Pentapetalae</taxon>
        <taxon>rosids</taxon>
        <taxon>malvids</taxon>
        <taxon>Sapindales</taxon>
        <taxon>Sapindaceae</taxon>
        <taxon>Hippocastanoideae</taxon>
        <taxon>Acereae</taxon>
        <taxon>Dipteronia</taxon>
    </lineage>
</organism>
<proteinExistence type="predicted"/>
<gene>
    <name evidence="2" type="ORF">Ddye_019239</name>
</gene>
<dbReference type="Proteomes" id="UP001280121">
    <property type="component" value="Unassembled WGS sequence"/>
</dbReference>
<protein>
    <recommendedName>
        <fullName evidence="1">Reverse transcriptase domain-containing protein</fullName>
    </recommendedName>
</protein>
<dbReference type="Pfam" id="PF00078">
    <property type="entry name" value="RVT_1"/>
    <property type="match status" value="1"/>
</dbReference>
<feature type="domain" description="Reverse transcriptase" evidence="1">
    <location>
        <begin position="4"/>
        <end position="79"/>
    </location>
</feature>
<evidence type="ECO:0000259" key="1">
    <source>
        <dbReference type="Pfam" id="PF00078"/>
    </source>
</evidence>
<dbReference type="AlphaFoldDB" id="A0AAD9TYI7"/>